<gene>
    <name evidence="15" type="ORF">DES51_105134</name>
</gene>
<keyword evidence="8" id="KW-0418">Kinase</keyword>
<keyword evidence="2" id="KW-0813">Transport</keyword>
<evidence type="ECO:0000256" key="7">
    <source>
        <dbReference type="ARBA" id="ARBA00022692"/>
    </source>
</evidence>
<dbReference type="GO" id="GO:0016301">
    <property type="term" value="F:kinase activity"/>
    <property type="evidence" value="ECO:0007669"/>
    <property type="project" value="UniProtKB-KW"/>
</dbReference>
<organism evidence="15 16">
    <name type="scientific">Dielma fastidiosa</name>
    <dbReference type="NCBI Taxonomy" id="1034346"/>
    <lineage>
        <taxon>Bacteria</taxon>
        <taxon>Bacillati</taxon>
        <taxon>Bacillota</taxon>
        <taxon>Erysipelotrichia</taxon>
        <taxon>Erysipelotrichales</taxon>
        <taxon>Erysipelotrichaceae</taxon>
        <taxon>Dielma</taxon>
    </lineage>
</organism>
<dbReference type="Proteomes" id="UP000247612">
    <property type="component" value="Unassembled WGS sequence"/>
</dbReference>
<dbReference type="RefSeq" id="WP_022937035.1">
    <property type="nucleotide sequence ID" value="NZ_QJKH01000005.1"/>
</dbReference>
<feature type="transmembrane region" description="Helical" evidence="12">
    <location>
        <begin position="20"/>
        <end position="47"/>
    </location>
</feature>
<dbReference type="AlphaFoldDB" id="A0A318KPQ9"/>
<dbReference type="GO" id="GO:0090563">
    <property type="term" value="F:protein-phosphocysteine-sugar phosphotransferase activity"/>
    <property type="evidence" value="ECO:0007669"/>
    <property type="project" value="TreeGrafter"/>
</dbReference>
<dbReference type="Pfam" id="PF02378">
    <property type="entry name" value="PTS_EIIC"/>
    <property type="match status" value="1"/>
</dbReference>
<keyword evidence="9 12" id="KW-1133">Transmembrane helix</keyword>
<dbReference type="InterPro" id="IPR036878">
    <property type="entry name" value="Glu_permease_IIB"/>
</dbReference>
<keyword evidence="4" id="KW-0762">Sugar transport</keyword>
<dbReference type="PROSITE" id="PS51103">
    <property type="entry name" value="PTS_EIIC_TYPE_1"/>
    <property type="match status" value="1"/>
</dbReference>
<feature type="transmembrane region" description="Helical" evidence="12">
    <location>
        <begin position="136"/>
        <end position="157"/>
    </location>
</feature>
<dbReference type="InterPro" id="IPR001996">
    <property type="entry name" value="PTS_IIB_1"/>
</dbReference>
<dbReference type="CDD" id="cd00212">
    <property type="entry name" value="PTS_IIB_glc"/>
    <property type="match status" value="1"/>
</dbReference>
<evidence type="ECO:0000256" key="11">
    <source>
        <dbReference type="PROSITE-ProRule" id="PRU00421"/>
    </source>
</evidence>
<dbReference type="Pfam" id="PF00367">
    <property type="entry name" value="PTS_EIIB"/>
    <property type="match status" value="1"/>
</dbReference>
<evidence type="ECO:0000256" key="3">
    <source>
        <dbReference type="ARBA" id="ARBA00022475"/>
    </source>
</evidence>
<evidence type="ECO:0000256" key="10">
    <source>
        <dbReference type="ARBA" id="ARBA00023136"/>
    </source>
</evidence>
<evidence type="ECO:0000256" key="1">
    <source>
        <dbReference type="ARBA" id="ARBA00004651"/>
    </source>
</evidence>
<dbReference type="InterPro" id="IPR018113">
    <property type="entry name" value="PTrfase_EIIB_Cys"/>
</dbReference>
<evidence type="ECO:0000256" key="8">
    <source>
        <dbReference type="ARBA" id="ARBA00022777"/>
    </source>
</evidence>
<dbReference type="EMBL" id="QJKH01000005">
    <property type="protein sequence ID" value="PXX79660.1"/>
    <property type="molecule type" value="Genomic_DNA"/>
</dbReference>
<keyword evidence="5" id="KW-0808">Transferase</keyword>
<dbReference type="SUPFAM" id="SSF55604">
    <property type="entry name" value="Glucose permease domain IIB"/>
    <property type="match status" value="1"/>
</dbReference>
<dbReference type="GO" id="GO:0008982">
    <property type="term" value="F:protein-N(PI)-phosphohistidine-sugar phosphotransferase activity"/>
    <property type="evidence" value="ECO:0007669"/>
    <property type="project" value="InterPro"/>
</dbReference>
<dbReference type="STRING" id="1034346.GCA_000313565_00726"/>
<sequence>MKDKIMGVMEKFSKAMVQPLSYISVAGMILVIGVLLTNTTITGMLTLLQAAPIQLAGNLLYQCIMAIINNLGLIFAVGIGAALAKKEKHQAAMVGLLAYIMFLTANNVTLSTNGLLAEPSAMLGLYGTGQSTVLGLQVTDMGVFSGIILGCLTGYVFNKTCEARFKGYWAMYSGTRFSFACMVGVSILFGFGCTYVWPFVQSVITALAQVIANSGEFGLFLYGMLERLLIPTGLHHLVYAPFQFGDLGGTLALGETTVVGAYPIVMTELQMGVPFSDSIYYMGTGLAKTFGYIGICAAFYFTAYPENKKNIKNILIPLVMTASLAGITEPIDFMFAFTAPLLFLVHSVIAGTFLALLKVFNVHAMSTGLINGFVMNLAAGMERTNWPVFYLIAAAEIVVYFLVFVFLIKKFKLHTPGREEKVLENNEQASTSAAGSAMAEAQIMAIIEGLGGKANIKGVENCFTRLRVDVADMALVNEAKINETKNSGIVKRGNNVQIIYGLEVPQIRKAVDEKLASL</sequence>
<feature type="transmembrane region" description="Helical" evidence="12">
    <location>
        <begin position="364"/>
        <end position="381"/>
    </location>
</feature>
<dbReference type="InterPro" id="IPR003352">
    <property type="entry name" value="PTS_EIIC"/>
</dbReference>
<evidence type="ECO:0000256" key="2">
    <source>
        <dbReference type="ARBA" id="ARBA00022448"/>
    </source>
</evidence>
<keyword evidence="7 12" id="KW-0812">Transmembrane</keyword>
<keyword evidence="10 12" id="KW-0472">Membrane</keyword>
<feature type="domain" description="PTS EIIB type-1" evidence="13">
    <location>
        <begin position="440"/>
        <end position="518"/>
    </location>
</feature>
<evidence type="ECO:0000313" key="16">
    <source>
        <dbReference type="Proteomes" id="UP000247612"/>
    </source>
</evidence>
<keyword evidence="16" id="KW-1185">Reference proteome</keyword>
<evidence type="ECO:0000313" key="15">
    <source>
        <dbReference type="EMBL" id="PXX79660.1"/>
    </source>
</evidence>
<dbReference type="InterPro" id="IPR050429">
    <property type="entry name" value="PTS_Glucose_EIICBA"/>
</dbReference>
<dbReference type="OrthoDB" id="9764327at2"/>
<feature type="domain" description="PTS EIIC type-1" evidence="14">
    <location>
        <begin position="3"/>
        <end position="420"/>
    </location>
</feature>
<dbReference type="GO" id="GO:0009401">
    <property type="term" value="P:phosphoenolpyruvate-dependent sugar phosphotransferase system"/>
    <property type="evidence" value="ECO:0007669"/>
    <property type="project" value="UniProtKB-KW"/>
</dbReference>
<feature type="transmembrane region" description="Helical" evidence="12">
    <location>
        <begin position="237"/>
        <end position="259"/>
    </location>
</feature>
<protein>
    <submittedName>
        <fullName evidence="15">PTS system IIB component (Glc family) /PTS system IIC component (Glc family)</fullName>
    </submittedName>
</protein>
<feature type="transmembrane region" description="Helical" evidence="12">
    <location>
        <begin position="314"/>
        <end position="331"/>
    </location>
</feature>
<feature type="transmembrane region" description="Helical" evidence="12">
    <location>
        <begin position="59"/>
        <end position="84"/>
    </location>
</feature>
<feature type="transmembrane region" description="Helical" evidence="12">
    <location>
        <begin position="279"/>
        <end position="302"/>
    </location>
</feature>
<proteinExistence type="predicted"/>
<feature type="transmembrane region" description="Helical" evidence="12">
    <location>
        <begin position="387"/>
        <end position="408"/>
    </location>
</feature>
<evidence type="ECO:0000256" key="5">
    <source>
        <dbReference type="ARBA" id="ARBA00022679"/>
    </source>
</evidence>
<feature type="active site" description="Phosphocysteine intermediate; for EIIB activity" evidence="11">
    <location>
        <position position="462"/>
    </location>
</feature>
<reference evidence="15 16" key="1">
    <citation type="submission" date="2018-05" db="EMBL/GenBank/DDBJ databases">
        <title>Genomic Encyclopedia of Type Strains, Phase IV (KMG-IV): sequencing the most valuable type-strain genomes for metagenomic binning, comparative biology and taxonomic classification.</title>
        <authorList>
            <person name="Goeker M."/>
        </authorList>
    </citation>
    <scope>NUCLEOTIDE SEQUENCE [LARGE SCALE GENOMIC DNA]</scope>
    <source>
        <strain evidence="15 16">JC118</strain>
    </source>
</reference>
<comment type="caution">
    <text evidence="15">The sequence shown here is derived from an EMBL/GenBank/DDBJ whole genome shotgun (WGS) entry which is preliminary data.</text>
</comment>
<dbReference type="PROSITE" id="PS51098">
    <property type="entry name" value="PTS_EIIB_TYPE_1"/>
    <property type="match status" value="1"/>
</dbReference>
<feature type="transmembrane region" description="Helical" evidence="12">
    <location>
        <begin position="177"/>
        <end position="197"/>
    </location>
</feature>
<dbReference type="NCBIfam" id="TIGR00826">
    <property type="entry name" value="EIIB_glc"/>
    <property type="match status" value="1"/>
</dbReference>
<evidence type="ECO:0000259" key="14">
    <source>
        <dbReference type="PROSITE" id="PS51103"/>
    </source>
</evidence>
<dbReference type="Gene3D" id="3.30.1360.60">
    <property type="entry name" value="Glucose permease domain IIB"/>
    <property type="match status" value="1"/>
</dbReference>
<feature type="transmembrane region" description="Helical" evidence="12">
    <location>
        <begin position="337"/>
        <end position="357"/>
    </location>
</feature>
<feature type="transmembrane region" description="Helical" evidence="12">
    <location>
        <begin position="203"/>
        <end position="225"/>
    </location>
</feature>
<dbReference type="GO" id="GO:0005886">
    <property type="term" value="C:plasma membrane"/>
    <property type="evidence" value="ECO:0007669"/>
    <property type="project" value="UniProtKB-SubCell"/>
</dbReference>
<dbReference type="PROSITE" id="PS01035">
    <property type="entry name" value="PTS_EIIB_TYPE_1_CYS"/>
    <property type="match status" value="1"/>
</dbReference>
<evidence type="ECO:0000259" key="13">
    <source>
        <dbReference type="PROSITE" id="PS51098"/>
    </source>
</evidence>
<accession>A0A318KPQ9</accession>
<keyword evidence="3" id="KW-1003">Cell membrane</keyword>
<evidence type="ECO:0000256" key="6">
    <source>
        <dbReference type="ARBA" id="ARBA00022683"/>
    </source>
</evidence>
<feature type="transmembrane region" description="Helical" evidence="12">
    <location>
        <begin position="96"/>
        <end position="116"/>
    </location>
</feature>
<name>A0A318KPQ9_9FIRM</name>
<evidence type="ECO:0000256" key="4">
    <source>
        <dbReference type="ARBA" id="ARBA00022597"/>
    </source>
</evidence>
<evidence type="ECO:0000256" key="12">
    <source>
        <dbReference type="SAM" id="Phobius"/>
    </source>
</evidence>
<evidence type="ECO:0000256" key="9">
    <source>
        <dbReference type="ARBA" id="ARBA00022989"/>
    </source>
</evidence>
<dbReference type="PANTHER" id="PTHR30009">
    <property type="entry name" value="CYTOCHROME C-TYPE SYNTHESIS PROTEIN AND PTS TRANSMEMBRANE COMPONENT"/>
    <property type="match status" value="1"/>
</dbReference>
<dbReference type="PANTHER" id="PTHR30009:SF24">
    <property type="entry name" value="PTS SYSTEM, IIBC COMPONENT"/>
    <property type="match status" value="1"/>
</dbReference>
<dbReference type="InterPro" id="IPR013013">
    <property type="entry name" value="PTS_EIIC_1"/>
</dbReference>
<comment type="subcellular location">
    <subcellularLocation>
        <location evidence="1">Cell membrane</location>
        <topology evidence="1">Multi-pass membrane protein</topology>
    </subcellularLocation>
</comment>
<keyword evidence="6" id="KW-0598">Phosphotransferase system</keyword>